<comment type="caution">
    <text evidence="1">The sequence shown here is derived from an EMBL/GenBank/DDBJ whole genome shotgun (WGS) entry which is preliminary data.</text>
</comment>
<dbReference type="SUPFAM" id="SSF50978">
    <property type="entry name" value="WD40 repeat-like"/>
    <property type="match status" value="1"/>
</dbReference>
<organism evidence="1 2">
    <name type="scientific">Kipferlia bialata</name>
    <dbReference type="NCBI Taxonomy" id="797122"/>
    <lineage>
        <taxon>Eukaryota</taxon>
        <taxon>Metamonada</taxon>
        <taxon>Carpediemonas-like organisms</taxon>
        <taxon>Kipferlia</taxon>
    </lineage>
</organism>
<dbReference type="InterPro" id="IPR028994">
    <property type="entry name" value="Integrin_alpha_N"/>
</dbReference>
<dbReference type="InterPro" id="IPR013519">
    <property type="entry name" value="Int_alpha_beta-p"/>
</dbReference>
<evidence type="ECO:0000313" key="1">
    <source>
        <dbReference type="EMBL" id="GIQ80607.1"/>
    </source>
</evidence>
<sequence length="3471" mass="363184">MYDCSSSTPVLRERVPIDGVVSGFNPNTLSLHGEYMAVGVWDHDAASEDGSTVVGRVDVYRWGGSNYYPFLSLGGTDAGMSTGVSATLGAGEDGTPRLLVGSPCPTKDCSIYPGGYVAMAVPGAYTANVYTPTDNPLSSHLSVRLTDDDGSILTGCTAALYPSLYSVEGAVSMPYDPETGLYSPDPSLDMSHPSVWQLRLSADVSHLPYAYITPVVKEQVEASRASVVELASLGVSTIEAGQATLALAVWGDWLAVGIGTYDSGKGRVAMYKRTVNSWELDGYLSDSHSNGGQFGASLSMDGGLLAIGNPGATPCGVVDVYYLSEDGTTWTHLPALRLYAPDLVNGMDFGWAVTLTGTTLVACDPKHLTDKGICHKFSWDDSLKTMTHAQQIEPATLRVEWFGRAVSLDPVTGHVAVGQGEGTTGVRNVYVFEPDGTEHVVTTYNVNGGFGLSFSLFDGTLAVGAPESSTGENSNATNAGSVLVYKWSGTSYDLVQTISNTSPGEQFGYSVALYNDVLITTKTSISSADSVAVWTLDEATGQYVSSYHYEDTDAARKSGLNAVTVDKGVRMGVPGDGFVAVAQAQAGGTQNSIITLEQRMYHRSGSWTAGYDGLSLTLKIGDTPVEGSHTLAQVTLEDGSMSGVTLSHSSDGVYSYPAGFLVPHGATVTLGPLYMTNDSSASLVSASGGPLPEAPLSLPLARQVGGTVTSSVPLDPVAVALAGEWLFLSEVPGAGGASPGDVHIIQHVDGNWGTYGSVSVPAMGSDAEFGGAIAAEGRSLVVGAPGLAVPAVMAYLLNEAGTGWGTEPLEILPSTQGINSSTRFGASLDMHKDTLVVSAPEESDGRVYVFQWDSAASSWEEVHSLSPSTVTVTQFGCQVALSPDALTLAVAASGGTAGALGSVFVYTRYGDSLSSADWTLEDVIPLTTAFIAADVSLAVESSVLMVGIPSIDTVYMFECVSSSWGLSASGTFSGFGWGSSLAMLGNNFVVGAPLYAEGSTVLGALALVNYVDDGVNDVSYVASPHPAQLEGGGFGNTIAVDHDNARVCSFGVDSSLNMRLYVLEDVDVYLSAPSEVVYGLSPYSVTLADASTGDAQSGLWVEALFTADSDGSTSTTALAYNVTSQEYEAPDGLLVTEDGTVTLSVGVYGYSSDGELRMVSNKTQTSLVSVVSAGAPVSLVAAQMKWGISSDVYVTVLNANGYPICDPSLDGTMMAWEDHGIPFVGVYQAGSCSIMGSYAAPDHGVHSLYVDISGLGTYDLGVDVEVALDPVTASIAASDVEMPLDVETDVCMTLADSQGIILQGNLTTLTSSVEGGSATAVRWSESKQCYVNTHRLTDDTTATLKLENNATTVQDIAIKAVVPQDKQTVFKYSKASGTYSTALDGDWAALGGNAAEGVVLYNTTSSAEHFEASLLDTSVVGATMTSADISYKVSMSNGWLAVGRCVASDDDTSYVLLYHLEGGVYQRKQSFSGPSAGMYGCSLSLAPGMLAVGAYKETGPTTTGMVYVYELEKHSQVWRLRDPFSQDTTTYSTGSTTDTYGQFGYTVAVTDVNTDAHSHRLVIGTNYQDSYVYSLTVGGVWEFSDQITLGINNNTHTFAVATHNDLVGVAVRDSTHGVTGVLIHMFDYASGSKVTKQVLHHSSGMVSVVADPGSLSISGSLVAVAVSVQGRAGSWANTFVINRSTDRYTTSGRPSFSDATYASTTTSVSVCIDRGRYMTAGYYPDSGKGIVALYTPGENLKGIFAAPLSAGKSTVTLTLFYADGTPCTDRELVIAIGNAPGTYPMMHVPGTNTYYKEVEATEGTAVVVSALERDIEMPVSLWNPLSVAQVAVSSGTPTSVIVQHRLVGDTTVAFTVLNENGHTMTKTFTSVNFDSVSATQNGSSWTVTYGNPNAADVGVVGVYEVNVEGETFSAAWIVKGHHSSYTISHEGLVLGSPVPVCATLFDSAGSQVGTAATNVAFRLVETSDTDYPCVYTEATGQYCVDVTVADETGQLQLFVEGGHVLAETFNALTPFACEVPVPVSLGFTPTADFGTHVAISLPYFAVADPAQEVVHVFSYIAESVSHVQTLSDGVFSGPSFGTSVAMQGDTLVVGQSDTTGEHSGRVWVYLLSNGAYILEEVLTPSLTYPDMESYAGYGAVVALYADGTTTLVATSSTLATSPVAVYEREALGWSSPYLFSYYDVQVSSLAFRSSSSLLVGSSAGGIFAIYDFNTYSYGRYWEWYKSDFGYMGIGPQGIAAYSGTNAAATIDYAYRSTSGGAHVRVYLADGSIQYESEYVLSSRLATDGTYLTVSTLDDSDTDLQDSRVHVLSPHDCNAGWYTHVVTLGKDTYGGTTHRFGQSSAISNGYLVVGSTSLAGGTGVVHLYVPGATRPIGFGLSTTTIPTRERTIVSFYMWHTTNRVLRNIPYKYIPQYAMFNGMYVPLSHGRDGIFTCTVTGPTTPGSYPFSLGGASVTALGIGWPLTVVGDSYEYLRQVDVPNSFDSPTNAFGDGALVTSEGGLTVVVSKDAASTRTAHVFEFSGGTYTYGSFPLDDGIDSVALQNSVLYAGRPSVSCVSIYSVSSAAVTAVGTIAAPSASLVSDNTGVGHLISVSGNWMAVQADTHLFLYHLWNSWTYHGRLDSEGADVVKALSFNGGFLAVGKPDSNPTAAGSGTVVIKRLQEDMVGFASVQTITSPAPLSGERFGISLSQDAGTLVIGASQGDVSPGRVYRYGLIGTTYTHQDQSKSSLAECGSPLAYGEEFGHSVSLSGGQLLVGVPSKAGFGHSEYTSGNGGAVLHTASEDGTSYAMTHQWYGTKGSGLSEVSVSAGFAVTVGSKDSREVRLFVPSAAPATVTVTPPSSIVPLSLGVYTVAVYTAGGDNVGCGLSVGVSYSDESPTSPCVFRDTDSLYVCQIMTPPGVFTLTVRVNNRVLGTSQYGTVTSASLVQSGLHLCGFYGPSCSTSEVGTPASDIRGSAGLRVIGTPSSSSVSLFEHDSVTEFYALSQTLDVAGVTATAALSPWTVAAVAPAARSGKGEIHILQRDMDSGVWRVECVISLDIDAQGLGSRGVIGWGDRVGVLVGESGLGQKLVVFRRYSGGIWALDGEFSNIHDAALDGEILAYTLASGSSAVHRVSFTDGGIDVGTSDSYDYGSDMWYIDEVTPTRLLMRSHAGTDDTHTLSEVSIDSATLATGTEVHSKAGVPTTETGAVIMGGQVYSVDATDDRYGSNSGRVALMGQNLDGNGSLYPIHPNAPSTYAHSVSGDGVYLHVRVEGQIDGQGVAVYGPRLMPATTDTPDWTVTYRPGESVRLAVGNLLSQDGRPVTGVFDLYLSLDGHEYDAVYYASTGTYSVPLTAPCAAETYSGTVYARDCGEVAIGVSIVVAGDPKPHPSLTSVHHESADMSQHTVYLHGVCGDASYPSESVTVHWGGVDAACAYDAVGDTYNCTTASTPSGSGTYTFTVIHGGARIVETWLVLDGTATTKTTEIREFYS</sequence>
<dbReference type="SMART" id="SM00191">
    <property type="entry name" value="Int_alpha"/>
    <property type="match status" value="7"/>
</dbReference>
<protein>
    <submittedName>
        <fullName evidence="1">Uncharacterized protein</fullName>
    </submittedName>
</protein>
<reference evidence="1 2" key="1">
    <citation type="journal article" date="2018" name="PLoS ONE">
        <title>The draft genome of Kipferlia bialata reveals reductive genome evolution in fornicate parasites.</title>
        <authorList>
            <person name="Tanifuji G."/>
            <person name="Takabayashi S."/>
            <person name="Kume K."/>
            <person name="Takagi M."/>
            <person name="Nakayama T."/>
            <person name="Kamikawa R."/>
            <person name="Inagaki Y."/>
            <person name="Hashimoto T."/>
        </authorList>
    </citation>
    <scope>NUCLEOTIDE SEQUENCE [LARGE SCALE GENOMIC DNA]</scope>
    <source>
        <strain evidence="1">NY0173</strain>
    </source>
</reference>
<dbReference type="EMBL" id="BDIP01000203">
    <property type="protein sequence ID" value="GIQ80607.1"/>
    <property type="molecule type" value="Genomic_DNA"/>
</dbReference>
<dbReference type="SUPFAM" id="SSF69322">
    <property type="entry name" value="Tricorn protease domain 2"/>
    <property type="match status" value="1"/>
</dbReference>
<dbReference type="InterPro" id="IPR036322">
    <property type="entry name" value="WD40_repeat_dom_sf"/>
</dbReference>
<name>A0A9K3GF93_9EUKA</name>
<dbReference type="Gene3D" id="2.130.10.130">
    <property type="entry name" value="Integrin alpha, N-terminal"/>
    <property type="match status" value="3"/>
</dbReference>
<keyword evidence="2" id="KW-1185">Reference proteome</keyword>
<accession>A0A9K3GF93</accession>
<gene>
    <name evidence="1" type="ORF">KIPB_001433</name>
</gene>
<dbReference type="PANTHER" id="PTHR36220:SF1">
    <property type="entry name" value="GAMMA TUBULIN COMPLEX COMPONENT C-TERMINAL DOMAIN-CONTAINING PROTEIN"/>
    <property type="match status" value="1"/>
</dbReference>
<dbReference type="Proteomes" id="UP000265618">
    <property type="component" value="Unassembled WGS sequence"/>
</dbReference>
<dbReference type="PANTHER" id="PTHR36220">
    <property type="entry name" value="UNNAMED PRODUCT"/>
    <property type="match status" value="1"/>
</dbReference>
<proteinExistence type="predicted"/>
<evidence type="ECO:0000313" key="2">
    <source>
        <dbReference type="Proteomes" id="UP000265618"/>
    </source>
</evidence>